<evidence type="ECO:0000256" key="1">
    <source>
        <dbReference type="ARBA" id="ARBA00009437"/>
    </source>
</evidence>
<dbReference type="PANTHER" id="PTHR30537:SF68">
    <property type="entry name" value="TRANSCRIPTIONAL REGULATOR-RELATED"/>
    <property type="match status" value="1"/>
</dbReference>
<comment type="similarity">
    <text evidence="1">Belongs to the LysR transcriptional regulatory family.</text>
</comment>
<sequence>MITLRVQERLRVDSGTLAVAAALRGVGFAIVVEAACRGLIERGELVPIALDKPAAPLELYAAYPQRRHLPATVRAFIDHLTDAAGTLHVARSGQ</sequence>
<feature type="domain" description="LysR substrate-binding" evidence="2">
    <location>
        <begin position="4"/>
        <end position="84"/>
    </location>
</feature>
<dbReference type="Gene3D" id="3.40.190.290">
    <property type="match status" value="1"/>
</dbReference>
<dbReference type="AlphaFoldDB" id="A0A1B4Q247"/>
<gene>
    <name evidence="3" type="ORF">WT26_31280</name>
</gene>
<name>A0A1B4Q247_BURCE</name>
<dbReference type="InterPro" id="IPR058163">
    <property type="entry name" value="LysR-type_TF_proteobact-type"/>
</dbReference>
<dbReference type="InterPro" id="IPR005119">
    <property type="entry name" value="LysR_subst-bd"/>
</dbReference>
<dbReference type="EMBL" id="CP013444">
    <property type="protein sequence ID" value="AOK20258.1"/>
    <property type="molecule type" value="Genomic_DNA"/>
</dbReference>
<dbReference type="GO" id="GO:0003700">
    <property type="term" value="F:DNA-binding transcription factor activity"/>
    <property type="evidence" value="ECO:0007669"/>
    <property type="project" value="TreeGrafter"/>
</dbReference>
<proteinExistence type="inferred from homology"/>
<dbReference type="Pfam" id="PF03466">
    <property type="entry name" value="LysR_substrate"/>
    <property type="match status" value="1"/>
</dbReference>
<accession>A0A1B4Q247</accession>
<reference evidence="3 4" key="1">
    <citation type="submission" date="2015-12" db="EMBL/GenBank/DDBJ databases">
        <title>Diversity of Burkholderia near neighbor genomes.</title>
        <authorList>
            <person name="Sahl J."/>
            <person name="Wagner D."/>
            <person name="Keim P."/>
        </authorList>
    </citation>
    <scope>NUCLEOTIDE SEQUENCE [LARGE SCALE GENOMIC DNA]</scope>
    <source>
        <strain evidence="3 4">MSMB1184WGS</strain>
    </source>
</reference>
<dbReference type="PANTHER" id="PTHR30537">
    <property type="entry name" value="HTH-TYPE TRANSCRIPTIONAL REGULATOR"/>
    <property type="match status" value="1"/>
</dbReference>
<protein>
    <recommendedName>
        <fullName evidence="2">LysR substrate-binding domain-containing protein</fullName>
    </recommendedName>
</protein>
<organism evidence="3 4">
    <name type="scientific">Burkholderia cepacia</name>
    <name type="common">Pseudomonas cepacia</name>
    <dbReference type="NCBI Taxonomy" id="292"/>
    <lineage>
        <taxon>Bacteria</taxon>
        <taxon>Pseudomonadati</taxon>
        <taxon>Pseudomonadota</taxon>
        <taxon>Betaproteobacteria</taxon>
        <taxon>Burkholderiales</taxon>
        <taxon>Burkholderiaceae</taxon>
        <taxon>Burkholderia</taxon>
        <taxon>Burkholderia cepacia complex</taxon>
    </lineage>
</organism>
<dbReference type="GO" id="GO:0006351">
    <property type="term" value="P:DNA-templated transcription"/>
    <property type="evidence" value="ECO:0007669"/>
    <property type="project" value="TreeGrafter"/>
</dbReference>
<dbReference type="GO" id="GO:0043565">
    <property type="term" value="F:sequence-specific DNA binding"/>
    <property type="evidence" value="ECO:0007669"/>
    <property type="project" value="TreeGrafter"/>
</dbReference>
<dbReference type="Proteomes" id="UP000094776">
    <property type="component" value="Chromosome 2"/>
</dbReference>
<evidence type="ECO:0000259" key="2">
    <source>
        <dbReference type="Pfam" id="PF03466"/>
    </source>
</evidence>
<evidence type="ECO:0000313" key="3">
    <source>
        <dbReference type="EMBL" id="AOK20258.1"/>
    </source>
</evidence>
<evidence type="ECO:0000313" key="4">
    <source>
        <dbReference type="Proteomes" id="UP000094776"/>
    </source>
</evidence>
<dbReference type="SUPFAM" id="SSF53850">
    <property type="entry name" value="Periplasmic binding protein-like II"/>
    <property type="match status" value="1"/>
</dbReference>